<name>A0ACB8DXB0_DERSI</name>
<sequence>MDRALDLRAGPRLLLAAALLVAWWRTALAGVEFEHPSSNGTDGGGGERAEAPPWAPGDWQRLLRGCDKYVDATGWNGSTAAARSASRLRLHHPFLSLAEGVVPDVTYSGE</sequence>
<reference evidence="1" key="1">
    <citation type="submission" date="2020-05" db="EMBL/GenBank/DDBJ databases">
        <title>Large-scale comparative analyses of tick genomes elucidate their genetic diversity and vector capacities.</title>
        <authorList>
            <person name="Jia N."/>
            <person name="Wang J."/>
            <person name="Shi W."/>
            <person name="Du L."/>
            <person name="Sun Y."/>
            <person name="Zhan W."/>
            <person name="Jiang J."/>
            <person name="Wang Q."/>
            <person name="Zhang B."/>
            <person name="Ji P."/>
            <person name="Sakyi L.B."/>
            <person name="Cui X."/>
            <person name="Yuan T."/>
            <person name="Jiang B."/>
            <person name="Yang W."/>
            <person name="Lam T.T.-Y."/>
            <person name="Chang Q."/>
            <person name="Ding S."/>
            <person name="Wang X."/>
            <person name="Zhu J."/>
            <person name="Ruan X."/>
            <person name="Zhao L."/>
            <person name="Wei J."/>
            <person name="Que T."/>
            <person name="Du C."/>
            <person name="Cheng J."/>
            <person name="Dai P."/>
            <person name="Han X."/>
            <person name="Huang E."/>
            <person name="Gao Y."/>
            <person name="Liu J."/>
            <person name="Shao H."/>
            <person name="Ye R."/>
            <person name="Li L."/>
            <person name="Wei W."/>
            <person name="Wang X."/>
            <person name="Wang C."/>
            <person name="Yang T."/>
            <person name="Huo Q."/>
            <person name="Li W."/>
            <person name="Guo W."/>
            <person name="Chen H."/>
            <person name="Zhou L."/>
            <person name="Ni X."/>
            <person name="Tian J."/>
            <person name="Zhou Y."/>
            <person name="Sheng Y."/>
            <person name="Liu T."/>
            <person name="Pan Y."/>
            <person name="Xia L."/>
            <person name="Li J."/>
            <person name="Zhao F."/>
            <person name="Cao W."/>
        </authorList>
    </citation>
    <scope>NUCLEOTIDE SEQUENCE</scope>
    <source>
        <strain evidence="1">Dsil-2018</strain>
    </source>
</reference>
<organism evidence="1 2">
    <name type="scientific">Dermacentor silvarum</name>
    <name type="common">Tick</name>
    <dbReference type="NCBI Taxonomy" id="543639"/>
    <lineage>
        <taxon>Eukaryota</taxon>
        <taxon>Metazoa</taxon>
        <taxon>Ecdysozoa</taxon>
        <taxon>Arthropoda</taxon>
        <taxon>Chelicerata</taxon>
        <taxon>Arachnida</taxon>
        <taxon>Acari</taxon>
        <taxon>Parasitiformes</taxon>
        <taxon>Ixodida</taxon>
        <taxon>Ixodoidea</taxon>
        <taxon>Ixodidae</taxon>
        <taxon>Rhipicephalinae</taxon>
        <taxon>Dermacentor</taxon>
    </lineage>
</organism>
<dbReference type="Proteomes" id="UP000821865">
    <property type="component" value="Chromosome 1"/>
</dbReference>
<dbReference type="EMBL" id="CM023470">
    <property type="protein sequence ID" value="KAH7978926.1"/>
    <property type="molecule type" value="Genomic_DNA"/>
</dbReference>
<evidence type="ECO:0000313" key="1">
    <source>
        <dbReference type="EMBL" id="KAH7978926.1"/>
    </source>
</evidence>
<comment type="caution">
    <text evidence="1">The sequence shown here is derived from an EMBL/GenBank/DDBJ whole genome shotgun (WGS) entry which is preliminary data.</text>
</comment>
<gene>
    <name evidence="1" type="ORF">HPB49_007436</name>
</gene>
<proteinExistence type="predicted"/>
<keyword evidence="2" id="KW-1185">Reference proteome</keyword>
<evidence type="ECO:0000313" key="2">
    <source>
        <dbReference type="Proteomes" id="UP000821865"/>
    </source>
</evidence>
<protein>
    <submittedName>
        <fullName evidence="1">Uncharacterized protein</fullName>
    </submittedName>
</protein>
<accession>A0ACB8DXB0</accession>